<dbReference type="RefSeq" id="WP_273010376.1">
    <property type="nucleotide sequence ID" value="NZ_DAINLL010000051.1"/>
</dbReference>
<feature type="transmembrane region" description="Helical" evidence="5">
    <location>
        <begin position="299"/>
        <end position="325"/>
    </location>
</feature>
<feature type="transmembrane region" description="Helical" evidence="5">
    <location>
        <begin position="211"/>
        <end position="228"/>
    </location>
</feature>
<feature type="transmembrane region" description="Helical" evidence="5">
    <location>
        <begin position="142"/>
        <end position="160"/>
    </location>
</feature>
<evidence type="ECO:0000256" key="3">
    <source>
        <dbReference type="ARBA" id="ARBA00022989"/>
    </source>
</evidence>
<name>A0A117LC59_9BACT</name>
<dbReference type="Proteomes" id="UP000257240">
    <property type="component" value="Unassembled WGS sequence"/>
</dbReference>
<dbReference type="GO" id="GO:0016020">
    <property type="term" value="C:membrane"/>
    <property type="evidence" value="ECO:0007669"/>
    <property type="project" value="UniProtKB-SubCell"/>
</dbReference>
<feature type="transmembrane region" description="Helical" evidence="5">
    <location>
        <begin position="57"/>
        <end position="81"/>
    </location>
</feature>
<comment type="subcellular location">
    <subcellularLocation>
        <location evidence="1">Membrane</location>
        <topology evidence="1">Multi-pass membrane protein</topology>
    </subcellularLocation>
</comment>
<dbReference type="InterPro" id="IPR050598">
    <property type="entry name" value="AminoAcid_Transporter"/>
</dbReference>
<dbReference type="Gene3D" id="1.20.1740.10">
    <property type="entry name" value="Amino acid/polyamine transporter I"/>
    <property type="match status" value="1"/>
</dbReference>
<accession>A0A117LC59</accession>
<evidence type="ECO:0000256" key="5">
    <source>
        <dbReference type="SAM" id="Phobius"/>
    </source>
</evidence>
<feature type="transmembrane region" description="Helical" evidence="5">
    <location>
        <begin position="370"/>
        <end position="389"/>
    </location>
</feature>
<feature type="transmembrane region" description="Helical" evidence="5">
    <location>
        <begin position="422"/>
        <end position="438"/>
    </location>
</feature>
<evidence type="ECO:0000256" key="2">
    <source>
        <dbReference type="ARBA" id="ARBA00022692"/>
    </source>
</evidence>
<sequence length="451" mass="49854">MNKNVTQIEINYGFKEEKLVLKREIGLIPAIMLVVGNTVGTGIFTTSGFIIKELRDPVALLFLWLLGGLIAFFGALSYAELGRLFPRAGGEYVFLKETFGEIFGFLAGWISLIVGFSAPIAATAIAFSKYFLELFSIQTSELISKLLAVSVILLLSLVHTQRIKIGANFQTGITLFKVFFLFTFIFFGFIYAKEGMTNFEIGSLVPKKEALLSLSFPVSLIYVMYAYSGWNAATYIGEEIKNPQKNIPLALLLGILVIATLYLGTNYLYVKVLSFEEMAGVVELGAKTAEKVFGKELSFIFTAGITLGLLSVLSGMILAGPRVYYAMARDGVFFKVFSKIHPEKKTPIFSILLQALIAIFMVLTSTFEALLLYIGFTLSLCASLTVLGLMKLKKKFIFSAFAFILVNLWMIIFTIVTKPLTLLAGMLTILAGLTLYYFKFNQKLKTKGGKA</sequence>
<dbReference type="AlphaFoldDB" id="A0A117LC59"/>
<keyword evidence="4 5" id="KW-0472">Membrane</keyword>
<keyword evidence="3 5" id="KW-1133">Transmembrane helix</keyword>
<gene>
    <name evidence="6" type="ORF">DCE01_03270</name>
</gene>
<dbReference type="GO" id="GO:0015179">
    <property type="term" value="F:L-amino acid transmembrane transporter activity"/>
    <property type="evidence" value="ECO:0007669"/>
    <property type="project" value="TreeGrafter"/>
</dbReference>
<reference evidence="6 7" key="1">
    <citation type="journal article" date="2018" name="Nat. Biotechnol.">
        <title>A standardized bacterial taxonomy based on genome phylogeny substantially revises the tree of life.</title>
        <authorList>
            <person name="Parks D.H."/>
            <person name="Chuvochina M."/>
            <person name="Waite D.W."/>
            <person name="Rinke C."/>
            <person name="Skarshewski A."/>
            <person name="Chaumeil P.A."/>
            <person name="Hugenholtz P."/>
        </authorList>
    </citation>
    <scope>NUCLEOTIDE SEQUENCE [LARGE SCALE GENOMIC DNA]</scope>
    <source>
        <strain evidence="6">UBA12529</strain>
    </source>
</reference>
<dbReference type="PANTHER" id="PTHR11785">
    <property type="entry name" value="AMINO ACID TRANSPORTER"/>
    <property type="match status" value="1"/>
</dbReference>
<proteinExistence type="predicted"/>
<organism evidence="6 7">
    <name type="scientific">Thermodesulfobacterium commune</name>
    <dbReference type="NCBI Taxonomy" id="1741"/>
    <lineage>
        <taxon>Bacteria</taxon>
        <taxon>Pseudomonadati</taxon>
        <taxon>Thermodesulfobacteriota</taxon>
        <taxon>Thermodesulfobacteria</taxon>
        <taxon>Thermodesulfobacteriales</taxon>
        <taxon>Thermodesulfobacteriaceae</taxon>
        <taxon>Thermodesulfobacterium</taxon>
    </lineage>
</organism>
<feature type="transmembrane region" description="Helical" evidence="5">
    <location>
        <begin position="172"/>
        <end position="191"/>
    </location>
</feature>
<evidence type="ECO:0000313" key="7">
    <source>
        <dbReference type="Proteomes" id="UP000257240"/>
    </source>
</evidence>
<keyword evidence="2 5" id="KW-0812">Transmembrane</keyword>
<comment type="caution">
    <text evidence="6">The sequence shown here is derived from an EMBL/GenBank/DDBJ whole genome shotgun (WGS) entry which is preliminary data.</text>
</comment>
<feature type="transmembrane region" description="Helical" evidence="5">
    <location>
        <begin position="249"/>
        <end position="269"/>
    </location>
</feature>
<feature type="transmembrane region" description="Helical" evidence="5">
    <location>
        <begin position="102"/>
        <end position="127"/>
    </location>
</feature>
<dbReference type="PIRSF" id="PIRSF006060">
    <property type="entry name" value="AA_transporter"/>
    <property type="match status" value="1"/>
</dbReference>
<evidence type="ECO:0000313" key="6">
    <source>
        <dbReference type="EMBL" id="HAA83788.1"/>
    </source>
</evidence>
<dbReference type="PANTHER" id="PTHR11785:SF512">
    <property type="entry name" value="SOBREMESA, ISOFORM B"/>
    <property type="match status" value="1"/>
</dbReference>
<evidence type="ECO:0000256" key="4">
    <source>
        <dbReference type="ARBA" id="ARBA00023136"/>
    </source>
</evidence>
<evidence type="ECO:0000256" key="1">
    <source>
        <dbReference type="ARBA" id="ARBA00004141"/>
    </source>
</evidence>
<feature type="transmembrane region" description="Helical" evidence="5">
    <location>
        <begin position="25"/>
        <end position="51"/>
    </location>
</feature>
<feature type="transmembrane region" description="Helical" evidence="5">
    <location>
        <begin position="396"/>
        <end position="416"/>
    </location>
</feature>
<dbReference type="InterPro" id="IPR002293">
    <property type="entry name" value="AA/rel_permease1"/>
</dbReference>
<feature type="transmembrane region" description="Helical" evidence="5">
    <location>
        <begin position="346"/>
        <end position="364"/>
    </location>
</feature>
<dbReference type="Pfam" id="PF13520">
    <property type="entry name" value="AA_permease_2"/>
    <property type="match status" value="1"/>
</dbReference>
<dbReference type="EMBL" id="DLVE01000042">
    <property type="protein sequence ID" value="HAA83788.1"/>
    <property type="molecule type" value="Genomic_DNA"/>
</dbReference>
<protein>
    <submittedName>
        <fullName evidence="6">Amino acid permease</fullName>
    </submittedName>
</protein>